<protein>
    <submittedName>
        <fullName evidence="1">Uncharacterized protein</fullName>
    </submittedName>
</protein>
<dbReference type="AlphaFoldDB" id="A0A9P4PQA5"/>
<comment type="caution">
    <text evidence="1">The sequence shown here is derived from an EMBL/GenBank/DDBJ whole genome shotgun (WGS) entry which is preliminary data.</text>
</comment>
<keyword evidence="2" id="KW-1185">Reference proteome</keyword>
<gene>
    <name evidence="1" type="ORF">P171DRAFT_508632</name>
</gene>
<evidence type="ECO:0000313" key="2">
    <source>
        <dbReference type="Proteomes" id="UP000799764"/>
    </source>
</evidence>
<accession>A0A9P4PQA5</accession>
<evidence type="ECO:0000313" key="1">
    <source>
        <dbReference type="EMBL" id="KAF2448426.1"/>
    </source>
</evidence>
<proteinExistence type="predicted"/>
<sequence>MSRASFLHVKSELARCWCSVCDEKHGLAARITHTQSQRAWFQRIDVLCHQASVATQVELSQVELDTHRKRRLGRCTVQCPLRSTMVASVRLALLELFPAAASGAGHSQFLPNHGHLEHRDVVSSGGEGSATAGLRIAMETGTLKTLLLHQLALGCLHGTCERDGWTDVGRSTLS</sequence>
<dbReference type="Proteomes" id="UP000799764">
    <property type="component" value="Unassembled WGS sequence"/>
</dbReference>
<organism evidence="1 2">
    <name type="scientific">Karstenula rhodostoma CBS 690.94</name>
    <dbReference type="NCBI Taxonomy" id="1392251"/>
    <lineage>
        <taxon>Eukaryota</taxon>
        <taxon>Fungi</taxon>
        <taxon>Dikarya</taxon>
        <taxon>Ascomycota</taxon>
        <taxon>Pezizomycotina</taxon>
        <taxon>Dothideomycetes</taxon>
        <taxon>Pleosporomycetidae</taxon>
        <taxon>Pleosporales</taxon>
        <taxon>Massarineae</taxon>
        <taxon>Didymosphaeriaceae</taxon>
        <taxon>Karstenula</taxon>
    </lineage>
</organism>
<reference evidence="1" key="1">
    <citation type="journal article" date="2020" name="Stud. Mycol.">
        <title>101 Dothideomycetes genomes: a test case for predicting lifestyles and emergence of pathogens.</title>
        <authorList>
            <person name="Haridas S."/>
            <person name="Albert R."/>
            <person name="Binder M."/>
            <person name="Bloem J."/>
            <person name="Labutti K."/>
            <person name="Salamov A."/>
            <person name="Andreopoulos B."/>
            <person name="Baker S."/>
            <person name="Barry K."/>
            <person name="Bills G."/>
            <person name="Bluhm B."/>
            <person name="Cannon C."/>
            <person name="Castanera R."/>
            <person name="Culley D."/>
            <person name="Daum C."/>
            <person name="Ezra D."/>
            <person name="Gonzalez J."/>
            <person name="Henrissat B."/>
            <person name="Kuo A."/>
            <person name="Liang C."/>
            <person name="Lipzen A."/>
            <person name="Lutzoni F."/>
            <person name="Magnuson J."/>
            <person name="Mondo S."/>
            <person name="Nolan M."/>
            <person name="Ohm R."/>
            <person name="Pangilinan J."/>
            <person name="Park H.-J."/>
            <person name="Ramirez L."/>
            <person name="Alfaro M."/>
            <person name="Sun H."/>
            <person name="Tritt A."/>
            <person name="Yoshinaga Y."/>
            <person name="Zwiers L.-H."/>
            <person name="Turgeon B."/>
            <person name="Goodwin S."/>
            <person name="Spatafora J."/>
            <person name="Crous P."/>
            <person name="Grigoriev I."/>
        </authorList>
    </citation>
    <scope>NUCLEOTIDE SEQUENCE</scope>
    <source>
        <strain evidence="1">CBS 690.94</strain>
    </source>
</reference>
<name>A0A9P4PQA5_9PLEO</name>
<dbReference type="EMBL" id="MU001495">
    <property type="protein sequence ID" value="KAF2448426.1"/>
    <property type="molecule type" value="Genomic_DNA"/>
</dbReference>